<gene>
    <name evidence="5" type="ORF">M569_11825</name>
</gene>
<dbReference type="PROSITE" id="PS51192">
    <property type="entry name" value="HELICASE_ATP_BIND_1"/>
    <property type="match status" value="1"/>
</dbReference>
<dbReference type="GO" id="GO:0005524">
    <property type="term" value="F:ATP binding"/>
    <property type="evidence" value="ECO:0007669"/>
    <property type="project" value="UniProtKB-KW"/>
</dbReference>
<dbReference type="PROSITE" id="PS51194">
    <property type="entry name" value="HELICASE_CTER"/>
    <property type="match status" value="1"/>
</dbReference>
<evidence type="ECO:0000259" key="3">
    <source>
        <dbReference type="PROSITE" id="PS51192"/>
    </source>
</evidence>
<dbReference type="SMART" id="SM00487">
    <property type="entry name" value="DEXDc"/>
    <property type="match status" value="1"/>
</dbReference>
<reference evidence="5 6" key="1">
    <citation type="journal article" date="2013" name="BMC Genomics">
        <title>The miniature genome of a carnivorous plant Genlisea aurea contains a low number of genes and short non-coding sequences.</title>
        <authorList>
            <person name="Leushkin E.V."/>
            <person name="Sutormin R.A."/>
            <person name="Nabieva E.R."/>
            <person name="Penin A.A."/>
            <person name="Kondrashov A.S."/>
            <person name="Logacheva M.D."/>
        </authorList>
    </citation>
    <scope>NUCLEOTIDE SEQUENCE [LARGE SCALE GENOMIC DNA]</scope>
</reference>
<dbReference type="GO" id="GO:0003676">
    <property type="term" value="F:nucleic acid binding"/>
    <property type="evidence" value="ECO:0007669"/>
    <property type="project" value="InterPro"/>
</dbReference>
<evidence type="ECO:0000313" key="6">
    <source>
        <dbReference type="Proteomes" id="UP000015453"/>
    </source>
</evidence>
<dbReference type="InterPro" id="IPR055227">
    <property type="entry name" value="HRQ1_WHD"/>
</dbReference>
<dbReference type="GO" id="GO:0036297">
    <property type="term" value="P:interstrand cross-link repair"/>
    <property type="evidence" value="ECO:0007669"/>
    <property type="project" value="TreeGrafter"/>
</dbReference>
<dbReference type="CDD" id="cd17923">
    <property type="entry name" value="DEXHc_Hrq1-like"/>
    <property type="match status" value="1"/>
</dbReference>
<dbReference type="OrthoDB" id="18781at2759"/>
<dbReference type="Gene3D" id="3.40.50.300">
    <property type="entry name" value="P-loop containing nucleotide triphosphate hydrolases"/>
    <property type="match status" value="2"/>
</dbReference>
<sequence>RISRSKIISSMRKRESSFKGILSKATKSLMMRNGADSVKLSSLEDLALTRKAGATLNEVKLGKRRRSCTENSRSLNVLCHDASPLQAEEMVHHLLRGLGSHGQVVHIEEISSRKPNYVEIPHLLSGVIKSALQRIGITRLYSHQADSIQASLEGKNVVVATKTSSGKSLCYNVPILEMLWHNPLACALYLFPTKALAQDQMRALLAITHGFDNSLNIGIYDGDTSQEERLQLRDKARLLITNPDMLHVSILPFHGQFNRFLSNLRFVVIDEAHCYKGAFGSHVALIFRRLRRICSHVYGSHPSFIFSTATSANPEEHAMKLANLPAVEFVKNDGSPSGSKLFVLWNPPLKNVSQSTEALKIEAASSDDKKSSRKDDVALSPIVEVSCLFAEIVQHGSRCIAFCKTRKLCELVLCYTREILSETSPNLVDRVYSYRGGYIAEDRRRIEGKLFNGTICGIVATNALELGIDVGHIDVTLHLGFPGSISSLWQQAGRSGRRGNQSIAIYVAFEGPLDQYFMKFPAKLFNCPIEYCHVDTDNDQVLQQHLSCAAFEYPLSLLHDEKYFGQCFGSVAVKLENKGILRINGYRAWTYVGDE</sequence>
<accession>S8CEP0</accession>
<dbReference type="InterPro" id="IPR011545">
    <property type="entry name" value="DEAD/DEAH_box_helicase_dom"/>
</dbReference>
<dbReference type="AlphaFoldDB" id="S8CEP0"/>
<proteinExistence type="predicted"/>
<name>S8CEP0_9LAMI</name>
<dbReference type="Proteomes" id="UP000015453">
    <property type="component" value="Unassembled WGS sequence"/>
</dbReference>
<dbReference type="SMART" id="SM00490">
    <property type="entry name" value="HELICc"/>
    <property type="match status" value="1"/>
</dbReference>
<evidence type="ECO:0000256" key="1">
    <source>
        <dbReference type="ARBA" id="ARBA00022741"/>
    </source>
</evidence>
<dbReference type="PANTHER" id="PTHR47957:SF3">
    <property type="entry name" value="ATP-DEPENDENT HELICASE HRQ1"/>
    <property type="match status" value="1"/>
</dbReference>
<evidence type="ECO:0000256" key="2">
    <source>
        <dbReference type="ARBA" id="ARBA00022840"/>
    </source>
</evidence>
<dbReference type="CDD" id="cd18797">
    <property type="entry name" value="SF2_C_Hrq"/>
    <property type="match status" value="1"/>
</dbReference>
<keyword evidence="2" id="KW-0067">ATP-binding</keyword>
<dbReference type="Pfam" id="PF00270">
    <property type="entry name" value="DEAD"/>
    <property type="match status" value="1"/>
</dbReference>
<evidence type="ECO:0000313" key="5">
    <source>
        <dbReference type="EMBL" id="EPS62961.1"/>
    </source>
</evidence>
<feature type="non-terminal residue" evidence="5">
    <location>
        <position position="1"/>
    </location>
</feature>
<dbReference type="InterPro" id="IPR001650">
    <property type="entry name" value="Helicase_C-like"/>
</dbReference>
<dbReference type="GO" id="GO:0005634">
    <property type="term" value="C:nucleus"/>
    <property type="evidence" value="ECO:0007669"/>
    <property type="project" value="TreeGrafter"/>
</dbReference>
<dbReference type="PANTHER" id="PTHR47957">
    <property type="entry name" value="ATP-DEPENDENT HELICASE HRQ1"/>
    <property type="match status" value="1"/>
</dbReference>
<dbReference type="GO" id="GO:0043138">
    <property type="term" value="F:3'-5' DNA helicase activity"/>
    <property type="evidence" value="ECO:0007669"/>
    <property type="project" value="TreeGrafter"/>
</dbReference>
<dbReference type="SUPFAM" id="SSF52540">
    <property type="entry name" value="P-loop containing nucleoside triphosphate hydrolases"/>
    <property type="match status" value="1"/>
</dbReference>
<evidence type="ECO:0000259" key="4">
    <source>
        <dbReference type="PROSITE" id="PS51194"/>
    </source>
</evidence>
<dbReference type="Pfam" id="PF22982">
    <property type="entry name" value="WHD_HRQ1"/>
    <property type="match status" value="1"/>
</dbReference>
<feature type="domain" description="Helicase C-terminal" evidence="4">
    <location>
        <begin position="384"/>
        <end position="540"/>
    </location>
</feature>
<keyword evidence="1" id="KW-0547">Nucleotide-binding</keyword>
<feature type="non-terminal residue" evidence="5">
    <location>
        <position position="595"/>
    </location>
</feature>
<comment type="caution">
    <text evidence="5">The sequence shown here is derived from an EMBL/GenBank/DDBJ whole genome shotgun (WGS) entry which is preliminary data.</text>
</comment>
<protein>
    <submittedName>
        <fullName evidence="5">Uncharacterized protein</fullName>
    </submittedName>
</protein>
<dbReference type="Pfam" id="PF00271">
    <property type="entry name" value="Helicase_C"/>
    <property type="match status" value="1"/>
</dbReference>
<dbReference type="InterPro" id="IPR014001">
    <property type="entry name" value="Helicase_ATP-bd"/>
</dbReference>
<dbReference type="EMBL" id="AUSU01005783">
    <property type="protein sequence ID" value="EPS62961.1"/>
    <property type="molecule type" value="Genomic_DNA"/>
</dbReference>
<organism evidence="5 6">
    <name type="scientific">Genlisea aurea</name>
    <dbReference type="NCBI Taxonomy" id="192259"/>
    <lineage>
        <taxon>Eukaryota</taxon>
        <taxon>Viridiplantae</taxon>
        <taxon>Streptophyta</taxon>
        <taxon>Embryophyta</taxon>
        <taxon>Tracheophyta</taxon>
        <taxon>Spermatophyta</taxon>
        <taxon>Magnoliopsida</taxon>
        <taxon>eudicotyledons</taxon>
        <taxon>Gunneridae</taxon>
        <taxon>Pentapetalae</taxon>
        <taxon>asterids</taxon>
        <taxon>lamiids</taxon>
        <taxon>Lamiales</taxon>
        <taxon>Lentibulariaceae</taxon>
        <taxon>Genlisea</taxon>
    </lineage>
</organism>
<dbReference type="InterPro" id="IPR027417">
    <property type="entry name" value="P-loop_NTPase"/>
</dbReference>
<dbReference type="GO" id="GO:0006289">
    <property type="term" value="P:nucleotide-excision repair"/>
    <property type="evidence" value="ECO:0007669"/>
    <property type="project" value="TreeGrafter"/>
</dbReference>
<feature type="domain" description="Helicase ATP-binding" evidence="3">
    <location>
        <begin position="148"/>
        <end position="329"/>
    </location>
</feature>
<keyword evidence="6" id="KW-1185">Reference proteome</keyword>